<dbReference type="PANTHER" id="PTHR31325">
    <property type="entry name" value="OS01G0798800 PROTEIN-RELATED"/>
    <property type="match status" value="1"/>
</dbReference>
<dbReference type="Proteomes" id="UP000238479">
    <property type="component" value="Chromosome 7"/>
</dbReference>
<feature type="domain" description="DUF4220" evidence="2">
    <location>
        <begin position="8"/>
        <end position="88"/>
    </location>
</feature>
<evidence type="ECO:0000259" key="2">
    <source>
        <dbReference type="Pfam" id="PF13968"/>
    </source>
</evidence>
<organism evidence="3 4">
    <name type="scientific">Rosa chinensis</name>
    <name type="common">China rose</name>
    <dbReference type="NCBI Taxonomy" id="74649"/>
    <lineage>
        <taxon>Eukaryota</taxon>
        <taxon>Viridiplantae</taxon>
        <taxon>Streptophyta</taxon>
        <taxon>Embryophyta</taxon>
        <taxon>Tracheophyta</taxon>
        <taxon>Spermatophyta</taxon>
        <taxon>Magnoliopsida</taxon>
        <taxon>eudicotyledons</taxon>
        <taxon>Gunneridae</taxon>
        <taxon>Pentapetalae</taxon>
        <taxon>rosids</taxon>
        <taxon>fabids</taxon>
        <taxon>Rosales</taxon>
        <taxon>Rosaceae</taxon>
        <taxon>Rosoideae</taxon>
        <taxon>Rosoideae incertae sedis</taxon>
        <taxon>Rosa</taxon>
    </lineage>
</organism>
<keyword evidence="1" id="KW-1133">Transmembrane helix</keyword>
<dbReference type="Gramene" id="PRQ19371">
    <property type="protein sequence ID" value="PRQ19371"/>
    <property type="gene ID" value="RchiOBHm_Chr7g0216491"/>
</dbReference>
<protein>
    <recommendedName>
        <fullName evidence="2">DUF4220 domain-containing protein</fullName>
    </recommendedName>
</protein>
<proteinExistence type="predicted"/>
<dbReference type="AlphaFoldDB" id="A0A2P6PBR6"/>
<dbReference type="STRING" id="74649.A0A2P6PBR6"/>
<keyword evidence="4" id="KW-1185">Reference proteome</keyword>
<keyword evidence="1" id="KW-0472">Membrane</keyword>
<gene>
    <name evidence="3" type="ORF">RchiOBHm_Chr7g0216491</name>
</gene>
<sequence>MESLLLHTAYSMENTELWLTHLLDFVVQVGLAFYVFIWIASTYHLLLVIPVFVAGVIKYGERTWVLQSTSSKKLADSLLLPSYPRNNCANFEEKYSTIKA</sequence>
<evidence type="ECO:0000256" key="1">
    <source>
        <dbReference type="SAM" id="Phobius"/>
    </source>
</evidence>
<dbReference type="Pfam" id="PF13968">
    <property type="entry name" value="DUF4220"/>
    <property type="match status" value="1"/>
</dbReference>
<dbReference type="EMBL" id="PDCK01000045">
    <property type="protein sequence ID" value="PRQ19371.1"/>
    <property type="molecule type" value="Genomic_DNA"/>
</dbReference>
<reference evidence="3 4" key="1">
    <citation type="journal article" date="2018" name="Nat. Genet.">
        <title>The Rosa genome provides new insights in the design of modern roses.</title>
        <authorList>
            <person name="Bendahmane M."/>
        </authorList>
    </citation>
    <scope>NUCLEOTIDE SEQUENCE [LARGE SCALE GENOMIC DNA]</scope>
    <source>
        <strain evidence="4">cv. Old Blush</strain>
    </source>
</reference>
<feature type="transmembrane region" description="Helical" evidence="1">
    <location>
        <begin position="31"/>
        <end position="57"/>
    </location>
</feature>
<comment type="caution">
    <text evidence="3">The sequence shown here is derived from an EMBL/GenBank/DDBJ whole genome shotgun (WGS) entry which is preliminary data.</text>
</comment>
<dbReference type="InterPro" id="IPR025315">
    <property type="entry name" value="DUF4220"/>
</dbReference>
<evidence type="ECO:0000313" key="3">
    <source>
        <dbReference type="EMBL" id="PRQ19371.1"/>
    </source>
</evidence>
<evidence type="ECO:0000313" key="4">
    <source>
        <dbReference type="Proteomes" id="UP000238479"/>
    </source>
</evidence>
<accession>A0A2P6PBR6</accession>
<name>A0A2P6PBR6_ROSCH</name>
<keyword evidence="1" id="KW-0812">Transmembrane</keyword>